<dbReference type="GO" id="GO:0046654">
    <property type="term" value="P:tetrahydrofolate biosynthetic process"/>
    <property type="evidence" value="ECO:0007669"/>
    <property type="project" value="UniProtKB-UniPathway"/>
</dbReference>
<comment type="caution">
    <text evidence="10">The sequence shown here is derived from an EMBL/GenBank/DDBJ whole genome shotgun (WGS) entry which is preliminary data.</text>
</comment>
<keyword evidence="11" id="KW-1185">Reference proteome</keyword>
<accession>A0A024Q5D0</accession>
<reference evidence="10 11" key="1">
    <citation type="submission" date="2014-03" db="EMBL/GenBank/DDBJ databases">
        <authorList>
            <person name="Urmite Genomes U."/>
        </authorList>
    </citation>
    <scope>NUCLEOTIDE SEQUENCE [LARGE SCALE GENOMIC DNA]</scope>
    <source>
        <strain evidence="10 11">Vm-5</strain>
    </source>
</reference>
<dbReference type="Gene3D" id="3.30.70.560">
    <property type="entry name" value="7,8-Dihydro-6-hydroxymethylpterin-pyrophosphokinase HPPK"/>
    <property type="match status" value="1"/>
</dbReference>
<dbReference type="PANTHER" id="PTHR43071">
    <property type="entry name" value="2-AMINO-4-HYDROXY-6-HYDROXYMETHYLDIHYDROPTERIDINE PYROPHOSPHOKINASE"/>
    <property type="match status" value="1"/>
</dbReference>
<dbReference type="PANTHER" id="PTHR43071:SF1">
    <property type="entry name" value="2-AMINO-4-HYDROXY-6-HYDROXYMETHYLDIHYDROPTERIDINE PYROPHOSPHOKINASE"/>
    <property type="match status" value="1"/>
</dbReference>
<organism evidence="10 11">
    <name type="scientific">Virgibacillus massiliensis</name>
    <dbReference type="NCBI Taxonomy" id="1462526"/>
    <lineage>
        <taxon>Bacteria</taxon>
        <taxon>Bacillati</taxon>
        <taxon>Bacillota</taxon>
        <taxon>Bacilli</taxon>
        <taxon>Bacillales</taxon>
        <taxon>Bacillaceae</taxon>
        <taxon>Virgibacillus</taxon>
    </lineage>
</organism>
<keyword evidence="5" id="KW-0547">Nucleotide-binding</keyword>
<reference evidence="11" key="2">
    <citation type="submission" date="2014-05" db="EMBL/GenBank/DDBJ databases">
        <title>Draft genome sequence of Virgibacillus massiliensis Vm-5.</title>
        <authorList>
            <person name="Khelaifia S."/>
            <person name="Croce O."/>
            <person name="Lagier J.C."/>
            <person name="Raoult D."/>
        </authorList>
    </citation>
    <scope>NUCLEOTIDE SEQUENCE [LARGE SCALE GENOMIC DNA]</scope>
    <source>
        <strain evidence="11">Vm-5</strain>
    </source>
</reference>
<evidence type="ECO:0000256" key="7">
    <source>
        <dbReference type="ARBA" id="ARBA00022840"/>
    </source>
</evidence>
<dbReference type="GO" id="GO:0003848">
    <property type="term" value="F:2-amino-4-hydroxy-6-hydroxymethyldihydropteridine diphosphokinase activity"/>
    <property type="evidence" value="ECO:0007669"/>
    <property type="project" value="UniProtKB-EC"/>
</dbReference>
<evidence type="ECO:0000256" key="6">
    <source>
        <dbReference type="ARBA" id="ARBA00022777"/>
    </source>
</evidence>
<gene>
    <name evidence="10" type="primary">folK</name>
    <name evidence="10" type="ORF">BN990_00003</name>
</gene>
<proteinExistence type="predicted"/>
<keyword evidence="8" id="KW-0289">Folate biosynthesis</keyword>
<evidence type="ECO:0000259" key="9">
    <source>
        <dbReference type="PROSITE" id="PS00794"/>
    </source>
</evidence>
<evidence type="ECO:0000256" key="5">
    <source>
        <dbReference type="ARBA" id="ARBA00022741"/>
    </source>
</evidence>
<keyword evidence="4" id="KW-0808">Transferase</keyword>
<evidence type="ECO:0000256" key="3">
    <source>
        <dbReference type="ARBA" id="ARBA00013253"/>
    </source>
</evidence>
<keyword evidence="6 10" id="KW-0418">Kinase</keyword>
<dbReference type="PROSITE" id="PS00794">
    <property type="entry name" value="HPPK"/>
    <property type="match status" value="1"/>
</dbReference>
<dbReference type="Pfam" id="PF01288">
    <property type="entry name" value="HPPK"/>
    <property type="match status" value="1"/>
</dbReference>
<keyword evidence="7" id="KW-0067">ATP-binding</keyword>
<dbReference type="InterPro" id="IPR000550">
    <property type="entry name" value="Hppk"/>
</dbReference>
<name>A0A024Q5D0_9BACI</name>
<dbReference type="RefSeq" id="WP_021290380.1">
    <property type="nucleotide sequence ID" value="NZ_BNER01000001.1"/>
</dbReference>
<dbReference type="GO" id="GO:0016301">
    <property type="term" value="F:kinase activity"/>
    <property type="evidence" value="ECO:0007669"/>
    <property type="project" value="UniProtKB-KW"/>
</dbReference>
<dbReference type="NCBIfam" id="TIGR01498">
    <property type="entry name" value="folK"/>
    <property type="match status" value="1"/>
</dbReference>
<dbReference type="UniPathway" id="UPA00077">
    <property type="reaction ID" value="UER00155"/>
</dbReference>
<dbReference type="InterPro" id="IPR035907">
    <property type="entry name" value="Hppk_sf"/>
</dbReference>
<protein>
    <recommendedName>
        <fullName evidence="3">2-amino-4-hydroxy-6-hydroxymethyldihydropteridine diphosphokinase</fullName>
        <ecNumber evidence="3">2.7.6.3</ecNumber>
    </recommendedName>
</protein>
<dbReference type="EMBL" id="CCDP010000001">
    <property type="protein sequence ID" value="CDQ37748.1"/>
    <property type="molecule type" value="Genomic_DNA"/>
</dbReference>
<comment type="pathway">
    <text evidence="2">Cofactor biosynthesis; tetrahydrofolate biosynthesis; 2-amino-4-hydroxy-6-hydroxymethyl-7,8-dihydropteridine diphosphate from 7,8-dihydroneopterin triphosphate: step 4/4.</text>
</comment>
<dbReference type="EC" id="2.7.6.3" evidence="3"/>
<dbReference type="Proteomes" id="UP000028875">
    <property type="component" value="Unassembled WGS sequence"/>
</dbReference>
<comment type="catalytic activity">
    <reaction evidence="1">
        <text>6-hydroxymethyl-7,8-dihydropterin + ATP = (7,8-dihydropterin-6-yl)methyl diphosphate + AMP + H(+)</text>
        <dbReference type="Rhea" id="RHEA:11412"/>
        <dbReference type="ChEBI" id="CHEBI:15378"/>
        <dbReference type="ChEBI" id="CHEBI:30616"/>
        <dbReference type="ChEBI" id="CHEBI:44841"/>
        <dbReference type="ChEBI" id="CHEBI:72950"/>
        <dbReference type="ChEBI" id="CHEBI:456215"/>
        <dbReference type="EC" id="2.7.6.3"/>
    </reaction>
</comment>
<evidence type="ECO:0000256" key="1">
    <source>
        <dbReference type="ARBA" id="ARBA00000198"/>
    </source>
</evidence>
<dbReference type="AlphaFoldDB" id="A0A024Q5D0"/>
<dbReference type="STRING" id="1462526.BN990_00003"/>
<evidence type="ECO:0000256" key="8">
    <source>
        <dbReference type="ARBA" id="ARBA00022909"/>
    </source>
</evidence>
<dbReference type="CDD" id="cd00483">
    <property type="entry name" value="HPPK"/>
    <property type="match status" value="1"/>
</dbReference>
<sequence>MNKVYLALGTNIEPREQHLESGLRGIMEHPNITVTRQSSIYQTAPVGYTNQADFLNMVIEIETSCSPLALLDYCQTLEQELGRERTIRFGPRTIDLDILLYNQENSKTERLIIPHPRMHERAFVLIPLHEIAPDIVIPEQERRVSELIKKLPGKDIKDVSIWIKNESADE</sequence>
<evidence type="ECO:0000256" key="4">
    <source>
        <dbReference type="ARBA" id="ARBA00022679"/>
    </source>
</evidence>
<dbReference type="eggNOG" id="COG0801">
    <property type="taxonomic scope" value="Bacteria"/>
</dbReference>
<dbReference type="GO" id="GO:0005524">
    <property type="term" value="F:ATP binding"/>
    <property type="evidence" value="ECO:0007669"/>
    <property type="project" value="UniProtKB-KW"/>
</dbReference>
<evidence type="ECO:0000313" key="10">
    <source>
        <dbReference type="EMBL" id="CDQ37748.1"/>
    </source>
</evidence>
<feature type="domain" description="7,8-dihydro-6-hydroxymethylpterin-pyrophosphokinase" evidence="9">
    <location>
        <begin position="88"/>
        <end position="99"/>
    </location>
</feature>
<dbReference type="OrthoDB" id="9808041at2"/>
<evidence type="ECO:0000313" key="11">
    <source>
        <dbReference type="Proteomes" id="UP000028875"/>
    </source>
</evidence>
<dbReference type="SUPFAM" id="SSF55083">
    <property type="entry name" value="6-hydroxymethyl-7,8-dihydropterin pyrophosphokinase, HPPK"/>
    <property type="match status" value="1"/>
</dbReference>
<evidence type="ECO:0000256" key="2">
    <source>
        <dbReference type="ARBA" id="ARBA00005051"/>
    </source>
</evidence>
<dbReference type="GO" id="GO:0046656">
    <property type="term" value="P:folic acid biosynthetic process"/>
    <property type="evidence" value="ECO:0007669"/>
    <property type="project" value="UniProtKB-KW"/>
</dbReference>